<evidence type="ECO:0008006" key="3">
    <source>
        <dbReference type="Google" id="ProtNLM"/>
    </source>
</evidence>
<gene>
    <name evidence="1" type="ORF">MUN68_016970</name>
</gene>
<dbReference type="RefSeq" id="WP_249992701.1">
    <property type="nucleotide sequence ID" value="NZ_CP116221.1"/>
</dbReference>
<dbReference type="PROSITE" id="PS51257">
    <property type="entry name" value="PROKAR_LIPOPROTEIN"/>
    <property type="match status" value="1"/>
</dbReference>
<accession>A0ABY7RX59</accession>
<evidence type="ECO:0000313" key="2">
    <source>
        <dbReference type="Proteomes" id="UP001202717"/>
    </source>
</evidence>
<evidence type="ECO:0000313" key="1">
    <source>
        <dbReference type="EMBL" id="WCO01739.1"/>
    </source>
</evidence>
<dbReference type="EMBL" id="CP116221">
    <property type="protein sequence ID" value="WCO01739.1"/>
    <property type="molecule type" value="Genomic_DNA"/>
</dbReference>
<organism evidence="1 2">
    <name type="scientific">Psychroserpens ponticola</name>
    <dbReference type="NCBI Taxonomy" id="2932268"/>
    <lineage>
        <taxon>Bacteria</taxon>
        <taxon>Pseudomonadati</taxon>
        <taxon>Bacteroidota</taxon>
        <taxon>Flavobacteriia</taxon>
        <taxon>Flavobacteriales</taxon>
        <taxon>Flavobacteriaceae</taxon>
        <taxon>Psychroserpens</taxon>
    </lineage>
</organism>
<sequence>MKKLITLIVILLLVACKTETKKDNNETVITQPKEEVSTSKPKDNNETYLCRINSKDWAYTKASGIVSTHAKTKKRTALITFKKKLEKGSEHLQLTYDAVTFQLIAVSVQLRLPKKDGKLSTAYFDLKPETRKRHPESELSGSIDLSNASVTIGTAEITNLNINYEKDKLKNAEDSVLNITGLKFENIGYSDTDKLVNTYKN</sequence>
<name>A0ABY7RX59_9FLAO</name>
<dbReference type="Proteomes" id="UP001202717">
    <property type="component" value="Chromosome"/>
</dbReference>
<proteinExistence type="predicted"/>
<reference evidence="1 2" key="1">
    <citation type="submission" date="2023-01" db="EMBL/GenBank/DDBJ databases">
        <title>Psychroserpens ponticola sp. nov., isolated from seawater.</title>
        <authorList>
            <person name="Kristyanto S."/>
            <person name="Jung J."/>
            <person name="Kim J.M."/>
            <person name="Jeon C.O."/>
        </authorList>
    </citation>
    <scope>NUCLEOTIDE SEQUENCE [LARGE SCALE GENOMIC DNA]</scope>
    <source>
        <strain evidence="1 2">MSW6</strain>
    </source>
</reference>
<keyword evidence="2" id="KW-1185">Reference proteome</keyword>
<protein>
    <recommendedName>
        <fullName evidence="3">Auto-transporter adhesin head GIN domain-containing protein</fullName>
    </recommendedName>
</protein>